<dbReference type="InterPro" id="IPR036291">
    <property type="entry name" value="NAD(P)-bd_dom_sf"/>
</dbReference>
<dbReference type="SUPFAM" id="SSF75615">
    <property type="entry name" value="Siroheme synthase middle domains-like"/>
    <property type="match status" value="1"/>
</dbReference>
<dbReference type="NCBIfam" id="TIGR01470">
    <property type="entry name" value="cysG_Nterm"/>
    <property type="match status" value="1"/>
</dbReference>
<evidence type="ECO:0000313" key="8">
    <source>
        <dbReference type="EMBL" id="GLQ17227.1"/>
    </source>
</evidence>
<dbReference type="Gene3D" id="1.10.8.210">
    <property type="entry name" value="Sirohaem synthase, dimerisation domain"/>
    <property type="match status" value="1"/>
</dbReference>
<dbReference type="SUPFAM" id="SSF51735">
    <property type="entry name" value="NAD(P)-binding Rossmann-fold domains"/>
    <property type="match status" value="1"/>
</dbReference>
<dbReference type="PANTHER" id="PTHR35330:SF1">
    <property type="entry name" value="SIROHEME BIOSYNTHESIS PROTEIN MET8"/>
    <property type="match status" value="1"/>
</dbReference>
<keyword evidence="5" id="KW-0627">Porphyrin biosynthesis</keyword>
<dbReference type="SUPFAM" id="SSF53790">
    <property type="entry name" value="Tetrapyrrole methylase"/>
    <property type="match status" value="1"/>
</dbReference>
<dbReference type="Proteomes" id="UP001161405">
    <property type="component" value="Unassembled WGS sequence"/>
</dbReference>
<keyword evidence="4" id="KW-0520">NAD</keyword>
<evidence type="ECO:0000256" key="3">
    <source>
        <dbReference type="ARBA" id="ARBA00023002"/>
    </source>
</evidence>
<dbReference type="Gene3D" id="3.30.160.110">
    <property type="entry name" value="Siroheme synthase, domain 2"/>
    <property type="match status" value="1"/>
</dbReference>
<dbReference type="RefSeq" id="WP_284363206.1">
    <property type="nucleotide sequence ID" value="NZ_BSNI01000002.1"/>
</dbReference>
<dbReference type="InterPro" id="IPR037115">
    <property type="entry name" value="Sirohaem_synt_dimer_dom_sf"/>
</dbReference>
<dbReference type="Gene3D" id="3.40.50.720">
    <property type="entry name" value="NAD(P)-binding Rossmann-like Domain"/>
    <property type="match status" value="1"/>
</dbReference>
<organism evidence="8 9">
    <name type="scientific">Maritalea porphyrae</name>
    <dbReference type="NCBI Taxonomy" id="880732"/>
    <lineage>
        <taxon>Bacteria</taxon>
        <taxon>Pseudomonadati</taxon>
        <taxon>Pseudomonadota</taxon>
        <taxon>Alphaproteobacteria</taxon>
        <taxon>Hyphomicrobiales</taxon>
        <taxon>Devosiaceae</taxon>
        <taxon>Maritalea</taxon>
    </lineage>
</organism>
<dbReference type="InterPro" id="IPR035996">
    <property type="entry name" value="4pyrrol_Methylase_sf"/>
</dbReference>
<dbReference type="InterPro" id="IPR006367">
    <property type="entry name" value="Sirohaem_synthase_N"/>
</dbReference>
<accession>A0ABQ5UTD3</accession>
<comment type="catalytic activity">
    <reaction evidence="6">
        <text>precorrin-2 + NAD(+) = sirohydrochlorin + NADH + 2 H(+)</text>
        <dbReference type="Rhea" id="RHEA:15613"/>
        <dbReference type="ChEBI" id="CHEBI:15378"/>
        <dbReference type="ChEBI" id="CHEBI:57540"/>
        <dbReference type="ChEBI" id="CHEBI:57945"/>
        <dbReference type="ChEBI" id="CHEBI:58351"/>
        <dbReference type="ChEBI" id="CHEBI:58827"/>
        <dbReference type="EC" id="1.3.1.76"/>
    </reaction>
</comment>
<dbReference type="Gene3D" id="3.40.1010.10">
    <property type="entry name" value="Cobalt-precorrin-4 Transmethylase, Domain 1"/>
    <property type="match status" value="1"/>
</dbReference>
<dbReference type="InterPro" id="IPR019478">
    <property type="entry name" value="Sirohaem_synthase_dimer_dom"/>
</dbReference>
<dbReference type="PANTHER" id="PTHR35330">
    <property type="entry name" value="SIROHEME BIOSYNTHESIS PROTEIN MET8"/>
    <property type="match status" value="1"/>
</dbReference>
<evidence type="ECO:0000256" key="1">
    <source>
        <dbReference type="ARBA" id="ARBA00005010"/>
    </source>
</evidence>
<evidence type="ECO:0000256" key="4">
    <source>
        <dbReference type="ARBA" id="ARBA00023027"/>
    </source>
</evidence>
<name>A0ABQ5UTD3_9HYPH</name>
<evidence type="ECO:0000256" key="2">
    <source>
        <dbReference type="ARBA" id="ARBA00012400"/>
    </source>
</evidence>
<feature type="domain" description="Sirohaem synthase dimerisation" evidence="7">
    <location>
        <begin position="176"/>
        <end position="223"/>
    </location>
</feature>
<proteinExistence type="predicted"/>
<reference evidence="8" key="2">
    <citation type="submission" date="2023-01" db="EMBL/GenBank/DDBJ databases">
        <title>Draft genome sequence of Maritalea porphyrae strain NBRC 107169.</title>
        <authorList>
            <person name="Sun Q."/>
            <person name="Mori K."/>
        </authorList>
    </citation>
    <scope>NUCLEOTIDE SEQUENCE</scope>
    <source>
        <strain evidence="8">NBRC 107169</strain>
    </source>
</reference>
<comment type="caution">
    <text evidence="8">The sequence shown here is derived from an EMBL/GenBank/DDBJ whole genome shotgun (WGS) entry which is preliminary data.</text>
</comment>
<evidence type="ECO:0000259" key="7">
    <source>
        <dbReference type="Pfam" id="PF10414"/>
    </source>
</evidence>
<evidence type="ECO:0000313" key="9">
    <source>
        <dbReference type="Proteomes" id="UP001161405"/>
    </source>
</evidence>
<dbReference type="EC" id="1.3.1.76" evidence="2"/>
<keyword evidence="9" id="KW-1185">Reference proteome</keyword>
<evidence type="ECO:0000256" key="6">
    <source>
        <dbReference type="ARBA" id="ARBA00047561"/>
    </source>
</evidence>
<gene>
    <name evidence="8" type="ORF">GCM10007879_14760</name>
</gene>
<reference evidence="8" key="1">
    <citation type="journal article" date="2014" name="Int. J. Syst. Evol. Microbiol.">
        <title>Complete genome of a new Firmicutes species belonging to the dominant human colonic microbiota ('Ruminococcus bicirculans') reveals two chromosomes and a selective capacity to utilize plant glucans.</title>
        <authorList>
            <consortium name="NISC Comparative Sequencing Program"/>
            <person name="Wegmann U."/>
            <person name="Louis P."/>
            <person name="Goesmann A."/>
            <person name="Henrissat B."/>
            <person name="Duncan S.H."/>
            <person name="Flint H.J."/>
        </authorList>
    </citation>
    <scope>NUCLEOTIDE SEQUENCE</scope>
    <source>
        <strain evidence="8">NBRC 107169</strain>
    </source>
</reference>
<sequence>MNAPFLRQSSRPVTQTRKKRIDELSVLPVFFNLTGKQVLIIGGTDAAAWKAELLAAAGAKVFVHAASYSDDFKALIKSSADRFYIRRQHQLATDIAEASMVICDAPNAHAAKQVRSIAKLYGVPVNIIDQPEHCDFQFGSIVNRSPAVIAISTSSAAPIFGQAIRRRIEMVLPAKLSAWAALAQQFREKANAMLAPGHERRSFWERFVDKAFREEVKPSSTEELIEAAKNIKSGASRPSILTHIGYRVDDPEMVTIKAMRALQSADVIVHSSTTPDAILELARREAKRVCVDDPNIANAPAGKHVVKLIEGNPCLFDQLEASPKTTSCVPETA</sequence>
<dbReference type="InterPro" id="IPR028161">
    <property type="entry name" value="Met8-like"/>
</dbReference>
<dbReference type="Pfam" id="PF10414">
    <property type="entry name" value="CysG_dimeriser"/>
    <property type="match status" value="1"/>
</dbReference>
<dbReference type="Pfam" id="PF13241">
    <property type="entry name" value="NAD_binding_7"/>
    <property type="match status" value="1"/>
</dbReference>
<keyword evidence="3" id="KW-0560">Oxidoreductase</keyword>
<comment type="pathway">
    <text evidence="1">Porphyrin-containing compound metabolism; siroheme biosynthesis; sirohydrochlorin from precorrin-2: step 1/1.</text>
</comment>
<dbReference type="InterPro" id="IPR014777">
    <property type="entry name" value="4pyrrole_Mease_sub1"/>
</dbReference>
<protein>
    <recommendedName>
        <fullName evidence="2">precorrin-2 dehydrogenase</fullName>
        <ecNumber evidence="2">1.3.1.76</ecNumber>
    </recommendedName>
</protein>
<evidence type="ECO:0000256" key="5">
    <source>
        <dbReference type="ARBA" id="ARBA00023244"/>
    </source>
</evidence>
<dbReference type="EMBL" id="BSNI01000002">
    <property type="protein sequence ID" value="GLQ17227.1"/>
    <property type="molecule type" value="Genomic_DNA"/>
</dbReference>